<dbReference type="GO" id="GO:0016422">
    <property type="term" value="F:mRNA (2'-O-methyladenosine-N6-)-methyltransferase activity"/>
    <property type="evidence" value="ECO:0007669"/>
    <property type="project" value="InterPro"/>
</dbReference>
<evidence type="ECO:0000313" key="3">
    <source>
        <dbReference type="EMBL" id="KAI7842698.1"/>
    </source>
</evidence>
<evidence type="ECO:0000259" key="2">
    <source>
        <dbReference type="Pfam" id="PF12237"/>
    </source>
</evidence>
<sequence length="312" mass="31767">MAGEQGSGAGASGSASLQPSGDASDDESPDGQPGTGGAAAGSATLCAEARIAQLEAAAAEEGSGSEGGGGIGGSSGKGGGGGRSEFHLRLFALLLRYKSIQGAGFQAAAGPPVFRLLRDRLAVGCECFASPLNASFARFGSAFPDVDGPFGSAGSFFSFQLKHGSYEVNPPFVPALLTAAAERVGALLQAAEAAGGALSFAFIMPGWQEVAGWQLLQSSPFLRECLLVAAADHGFCDGSSHQARDPYRQSPFDSGLFILQTSAAAKKWGVTPPLVAQLRTAMAACVPSAAAAERQRKQRGQNDLEWQGLIKN</sequence>
<feature type="compositionally biased region" description="Gly residues" evidence="1">
    <location>
        <begin position="64"/>
        <end position="80"/>
    </location>
</feature>
<name>A0AAD5DUM2_9CHLO</name>
<evidence type="ECO:0000256" key="1">
    <source>
        <dbReference type="SAM" id="MobiDB-lite"/>
    </source>
</evidence>
<dbReference type="GO" id="GO:0099122">
    <property type="term" value="F:RNA polymerase II C-terminal domain binding"/>
    <property type="evidence" value="ECO:0007669"/>
    <property type="project" value="InterPro"/>
</dbReference>
<proteinExistence type="predicted"/>
<feature type="region of interest" description="Disordered" evidence="1">
    <location>
        <begin position="1"/>
        <end position="41"/>
    </location>
</feature>
<feature type="compositionally biased region" description="Gly residues" evidence="1">
    <location>
        <begin position="1"/>
        <end position="11"/>
    </location>
</feature>
<dbReference type="InterPro" id="IPR039881">
    <property type="entry name" value="PCIF1-like"/>
</dbReference>
<evidence type="ECO:0000313" key="4">
    <source>
        <dbReference type="Proteomes" id="UP001205105"/>
    </source>
</evidence>
<accession>A0AAD5DUM2</accession>
<gene>
    <name evidence="3" type="ORF">COHA_003629</name>
</gene>
<dbReference type="PANTHER" id="PTHR21727">
    <property type="entry name" value="PHOSPHORYLATED CTD INTERACTING FACTOR 1"/>
    <property type="match status" value="1"/>
</dbReference>
<dbReference type="AlphaFoldDB" id="A0AAD5DUM2"/>
<reference evidence="3" key="1">
    <citation type="submission" date="2020-11" db="EMBL/GenBank/DDBJ databases">
        <title>Chlorella ohadii genome sequencing and assembly.</title>
        <authorList>
            <person name="Murik O."/>
            <person name="Treves H."/>
            <person name="Kedem I."/>
            <person name="Shotland Y."/>
            <person name="Kaplan A."/>
        </authorList>
    </citation>
    <scope>NUCLEOTIDE SEQUENCE</scope>
    <source>
        <strain evidence="3">1</strain>
    </source>
</reference>
<comment type="caution">
    <text evidence="3">The sequence shown here is derived from an EMBL/GenBank/DDBJ whole genome shotgun (WGS) entry which is preliminary data.</text>
</comment>
<feature type="region of interest" description="Disordered" evidence="1">
    <location>
        <begin position="57"/>
        <end position="80"/>
    </location>
</feature>
<keyword evidence="4" id="KW-1185">Reference proteome</keyword>
<protein>
    <recommendedName>
        <fullName evidence="2">PCIF1 WW domain-containing protein</fullName>
    </recommendedName>
</protein>
<organism evidence="3 4">
    <name type="scientific">Chlorella ohadii</name>
    <dbReference type="NCBI Taxonomy" id="2649997"/>
    <lineage>
        <taxon>Eukaryota</taxon>
        <taxon>Viridiplantae</taxon>
        <taxon>Chlorophyta</taxon>
        <taxon>core chlorophytes</taxon>
        <taxon>Trebouxiophyceae</taxon>
        <taxon>Chlorellales</taxon>
        <taxon>Chlorellaceae</taxon>
        <taxon>Chlorella clade</taxon>
        <taxon>Chlorella</taxon>
    </lineage>
</organism>
<dbReference type="Proteomes" id="UP001205105">
    <property type="component" value="Unassembled WGS sequence"/>
</dbReference>
<dbReference type="EMBL" id="JADXDR010000049">
    <property type="protein sequence ID" value="KAI7842698.1"/>
    <property type="molecule type" value="Genomic_DNA"/>
</dbReference>
<dbReference type="InterPro" id="IPR022035">
    <property type="entry name" value="PCIF1_WW"/>
</dbReference>
<dbReference type="PANTHER" id="PTHR21727:SF0">
    <property type="entry name" value="MRNA (2'-O-METHYLADENOSINE-N(6)-)-METHYLTRANSFERASE"/>
    <property type="match status" value="1"/>
</dbReference>
<dbReference type="Pfam" id="PF12237">
    <property type="entry name" value="PCIF1_WW"/>
    <property type="match status" value="1"/>
</dbReference>
<feature type="domain" description="PCIF1 WW" evidence="2">
    <location>
        <begin position="84"/>
        <end position="238"/>
    </location>
</feature>